<accession>A0A5Q2TTB8</accession>
<comment type="subcellular location">
    <subcellularLocation>
        <location evidence="1">Cell membrane</location>
        <topology evidence="1">Multi-pass membrane protein</topology>
    </subcellularLocation>
</comment>
<dbReference type="Proteomes" id="UP000339690">
    <property type="component" value="Chromosome"/>
</dbReference>
<feature type="transmembrane region" description="Helical" evidence="7">
    <location>
        <begin position="250"/>
        <end position="270"/>
    </location>
</feature>
<evidence type="ECO:0000256" key="3">
    <source>
        <dbReference type="ARBA" id="ARBA00022475"/>
    </source>
</evidence>
<gene>
    <name evidence="8" type="ORF">GI584_02420</name>
</gene>
<name>A0A5Q2TTB8_9BACI</name>
<feature type="transmembrane region" description="Helical" evidence="7">
    <location>
        <begin position="369"/>
        <end position="389"/>
    </location>
</feature>
<feature type="transmembrane region" description="Helical" evidence="7">
    <location>
        <begin position="69"/>
        <end position="86"/>
    </location>
</feature>
<evidence type="ECO:0000256" key="6">
    <source>
        <dbReference type="ARBA" id="ARBA00023136"/>
    </source>
</evidence>
<feature type="transmembrane region" description="Helical" evidence="7">
    <location>
        <begin position="301"/>
        <end position="326"/>
    </location>
</feature>
<feature type="transmembrane region" description="Helical" evidence="7">
    <location>
        <begin position="134"/>
        <end position="154"/>
    </location>
</feature>
<evidence type="ECO:0000256" key="7">
    <source>
        <dbReference type="SAM" id="Phobius"/>
    </source>
</evidence>
<feature type="transmembrane region" description="Helical" evidence="7">
    <location>
        <begin position="277"/>
        <end position="295"/>
    </location>
</feature>
<evidence type="ECO:0000256" key="2">
    <source>
        <dbReference type="ARBA" id="ARBA00022448"/>
    </source>
</evidence>
<keyword evidence="6 7" id="KW-0472">Membrane</keyword>
<dbReference type="SUPFAM" id="SSF103473">
    <property type="entry name" value="MFS general substrate transporter"/>
    <property type="match status" value="1"/>
</dbReference>
<reference evidence="8 9" key="1">
    <citation type="submission" date="2019-11" db="EMBL/GenBank/DDBJ databases">
        <title>Gracilibacillus salitolerans sp. nov., a moderate halophile isolated from a saline soil in northwest China.</title>
        <authorList>
            <person name="Gan L."/>
        </authorList>
    </citation>
    <scope>NUCLEOTIDE SEQUENCE [LARGE SCALE GENOMIC DNA]</scope>
    <source>
        <strain evidence="8 9">SCU50</strain>
    </source>
</reference>
<evidence type="ECO:0000313" key="9">
    <source>
        <dbReference type="Proteomes" id="UP000339690"/>
    </source>
</evidence>
<keyword evidence="4 7" id="KW-0812">Transmembrane</keyword>
<dbReference type="PANTHER" id="PTHR43266">
    <property type="entry name" value="MACROLIDE-EFFLUX PROTEIN"/>
    <property type="match status" value="1"/>
</dbReference>
<dbReference type="PRINTS" id="PR01988">
    <property type="entry name" value="EXPORTERBACE"/>
</dbReference>
<keyword evidence="2" id="KW-0813">Transport</keyword>
<feature type="transmembrane region" description="Helical" evidence="7">
    <location>
        <begin position="213"/>
        <end position="230"/>
    </location>
</feature>
<keyword evidence="5 7" id="KW-1133">Transmembrane helix</keyword>
<evidence type="ECO:0000256" key="4">
    <source>
        <dbReference type="ARBA" id="ARBA00022692"/>
    </source>
</evidence>
<organism evidence="8 9">
    <name type="scientific">Gracilibacillus salitolerans</name>
    <dbReference type="NCBI Taxonomy" id="2663022"/>
    <lineage>
        <taxon>Bacteria</taxon>
        <taxon>Bacillati</taxon>
        <taxon>Bacillota</taxon>
        <taxon>Bacilli</taxon>
        <taxon>Bacillales</taxon>
        <taxon>Bacillaceae</taxon>
        <taxon>Gracilibacillus</taxon>
    </lineage>
</organism>
<dbReference type="GO" id="GO:0022857">
    <property type="term" value="F:transmembrane transporter activity"/>
    <property type="evidence" value="ECO:0007669"/>
    <property type="project" value="InterPro"/>
</dbReference>
<feature type="transmembrane region" description="Helical" evidence="7">
    <location>
        <begin position="7"/>
        <end position="31"/>
    </location>
</feature>
<evidence type="ECO:0000256" key="5">
    <source>
        <dbReference type="ARBA" id="ARBA00022989"/>
    </source>
</evidence>
<dbReference type="CDD" id="cd06173">
    <property type="entry name" value="MFS_MefA_like"/>
    <property type="match status" value="1"/>
</dbReference>
<dbReference type="GO" id="GO:0005886">
    <property type="term" value="C:plasma membrane"/>
    <property type="evidence" value="ECO:0007669"/>
    <property type="project" value="UniProtKB-SubCell"/>
</dbReference>
<dbReference type="PANTHER" id="PTHR43266:SF2">
    <property type="entry name" value="MAJOR FACILITATOR SUPERFAMILY (MFS) PROFILE DOMAIN-CONTAINING PROTEIN"/>
    <property type="match status" value="1"/>
</dbReference>
<dbReference type="Gene3D" id="1.20.1250.20">
    <property type="entry name" value="MFS general substrate transporter like domains"/>
    <property type="match status" value="1"/>
</dbReference>
<dbReference type="EMBL" id="CP045915">
    <property type="protein sequence ID" value="QGH36900.1"/>
    <property type="molecule type" value="Genomic_DNA"/>
</dbReference>
<protein>
    <submittedName>
        <fullName evidence="8">MFS transporter</fullName>
    </submittedName>
</protein>
<keyword evidence="9" id="KW-1185">Reference proteome</keyword>
<dbReference type="InterPro" id="IPR011701">
    <property type="entry name" value="MFS"/>
</dbReference>
<evidence type="ECO:0000256" key="1">
    <source>
        <dbReference type="ARBA" id="ARBA00004651"/>
    </source>
</evidence>
<sequence length="410" mass="45922">MWRYPLLLLFGIGVSNVGAWIYLIALNLIVLDRTGSPLAVSVLYILIPIATLCSNVWSGSLVDRLNKRNLMIFLDLVRALLIFSLPYMNSLILMYVLVFIINIANSIFEPASMVYMTKLIPKKDRQRFNALRNFINSSGFILGPSIAGILLMMGSPYAAIQLNALALFISAIIILLLPNLEVREENMMSMKVNIRIIKDDWRKIFSFSRSNRHITLLYILFSGITIFMAALDSLEAVFATEVLSLTESAYGFLVSIAGIGIIIGSLINALFTNSLKINHLIGFGAIFTPLGYIIFAYSQNFIWASIGFFTLTFALSFANTGFFTFYQNNVPVNIMGRFSSLLGIVEALLIILFTVTAGIFAELLEIRPIYLMGSLAFLVLGVIINIVIFDKSKKVYYERDNTDREPLRNV</sequence>
<dbReference type="Pfam" id="PF07690">
    <property type="entry name" value="MFS_1"/>
    <property type="match status" value="1"/>
</dbReference>
<feature type="transmembrane region" description="Helical" evidence="7">
    <location>
        <begin position="92"/>
        <end position="114"/>
    </location>
</feature>
<dbReference type="InterPro" id="IPR036259">
    <property type="entry name" value="MFS_trans_sf"/>
</dbReference>
<dbReference type="AlphaFoldDB" id="A0A5Q2TTB8"/>
<dbReference type="InterPro" id="IPR022324">
    <property type="entry name" value="Bacilysin_exporter_BacE_put"/>
</dbReference>
<feature type="transmembrane region" description="Helical" evidence="7">
    <location>
        <begin position="338"/>
        <end position="363"/>
    </location>
</feature>
<keyword evidence="3" id="KW-1003">Cell membrane</keyword>
<feature type="transmembrane region" description="Helical" evidence="7">
    <location>
        <begin position="37"/>
        <end position="57"/>
    </location>
</feature>
<dbReference type="KEGG" id="grc:GI584_02420"/>
<proteinExistence type="predicted"/>
<feature type="transmembrane region" description="Helical" evidence="7">
    <location>
        <begin position="160"/>
        <end position="180"/>
    </location>
</feature>
<evidence type="ECO:0000313" key="8">
    <source>
        <dbReference type="EMBL" id="QGH36900.1"/>
    </source>
</evidence>